<sequence length="418" mass="43434">MTDTLTSYRLIAKDLTASLKRKAAEPSVARETAYYEANIGRVKTVDDFLGDQRLYAYAMKAYGLEEMTYAKAFMRKVLEEGAASSASFANRLADDRYTAFAKAFSFGQGVTARGTDPASFGTPGGAAFLSAPKRLADAYDFSGRAETSFLVESRIDAATTQSVTIRLDAKTLAGQVADLSKVTPSEIAAAVAAQIDASALKGKVQAGLAADGSLFFQTIALTDLGADGLAGGTGLDADTLVNAGGSNRTLTIRNAPLSAADKVAADVGFGTDLGPDALAQTVTQAYLRQSLESDAGDADTGVRLALYFARKAPTLTGAYEILGDAALSQVANTVIGLPATSGAATSEALARRADLIAKKIDIESLKDPAKLDAFVRRFAAIWDAQNNTASAPVLALFTGSGGIDAEMLMKRQAARNGG</sequence>
<gene>
    <name evidence="1" type="ORF">PUR21_03570</name>
</gene>
<accession>A0ABU9Z6F4</accession>
<dbReference type="Pfam" id="PF06748">
    <property type="entry name" value="DUF1217"/>
    <property type="match status" value="2"/>
</dbReference>
<dbReference type="EMBL" id="JAQYXL010000001">
    <property type="protein sequence ID" value="MEN3226750.1"/>
    <property type="molecule type" value="Genomic_DNA"/>
</dbReference>
<keyword evidence="2" id="KW-1185">Reference proteome</keyword>
<dbReference type="InterPro" id="IPR023157">
    <property type="entry name" value="AGR-C-984p-like_sf"/>
</dbReference>
<organism evidence="1 2">
    <name type="scientific">Methylorubrum rhodesianum</name>
    <dbReference type="NCBI Taxonomy" id="29427"/>
    <lineage>
        <taxon>Bacteria</taxon>
        <taxon>Pseudomonadati</taxon>
        <taxon>Pseudomonadota</taxon>
        <taxon>Alphaproteobacteria</taxon>
        <taxon>Hyphomicrobiales</taxon>
        <taxon>Methylobacteriaceae</taxon>
        <taxon>Methylorubrum</taxon>
    </lineage>
</organism>
<comment type="caution">
    <text evidence="1">The sequence shown here is derived from an EMBL/GenBank/DDBJ whole genome shotgun (WGS) entry which is preliminary data.</text>
</comment>
<protein>
    <submittedName>
        <fullName evidence="1">DUF1217 domain-containing protein</fullName>
    </submittedName>
</protein>
<evidence type="ECO:0000313" key="1">
    <source>
        <dbReference type="EMBL" id="MEN3226750.1"/>
    </source>
</evidence>
<dbReference type="RefSeq" id="WP_183669799.1">
    <property type="nucleotide sequence ID" value="NZ_JACHOS010000017.1"/>
</dbReference>
<reference evidence="1 2" key="1">
    <citation type="journal article" date="2023" name="PLoS ONE">
        <title>Complete genome assembly of Hawai'i environmental nontuberculous mycobacteria reveals unexpected co-isolation with methylobacteria.</title>
        <authorList>
            <person name="Hendrix J."/>
            <person name="Epperson L.E."/>
            <person name="Tong E.I."/>
            <person name="Chan Y.L."/>
            <person name="Hasan N.A."/>
            <person name="Dawrs S.N."/>
            <person name="Norton G.J."/>
            <person name="Virdi R."/>
            <person name="Crooks J.L."/>
            <person name="Chan E.D."/>
            <person name="Honda J.R."/>
            <person name="Strong M."/>
        </authorList>
    </citation>
    <scope>NUCLEOTIDE SEQUENCE [LARGE SCALE GENOMIC DNA]</scope>
    <source>
        <strain evidence="1 2">NJH_HI01</strain>
    </source>
</reference>
<dbReference type="SUPFAM" id="SSF158837">
    <property type="entry name" value="AGR C 984p-like"/>
    <property type="match status" value="1"/>
</dbReference>
<dbReference type="InterPro" id="IPR010626">
    <property type="entry name" value="DUF1217"/>
</dbReference>
<evidence type="ECO:0000313" key="2">
    <source>
        <dbReference type="Proteomes" id="UP001404845"/>
    </source>
</evidence>
<name>A0ABU9Z6F4_9HYPH</name>
<dbReference type="Gene3D" id="1.10.3700.10">
    <property type="entry name" value="AGR C 984p-like"/>
    <property type="match status" value="2"/>
</dbReference>
<dbReference type="Proteomes" id="UP001404845">
    <property type="component" value="Unassembled WGS sequence"/>
</dbReference>
<proteinExistence type="predicted"/>